<dbReference type="OrthoDB" id="1885370at2759"/>
<keyword evidence="10" id="KW-1185">Reference proteome</keyword>
<dbReference type="Gene3D" id="3.30.565.10">
    <property type="entry name" value="Histidine kinase-like ATPase, C-terminal domain"/>
    <property type="match status" value="1"/>
</dbReference>
<dbReference type="Proteomes" id="UP000267096">
    <property type="component" value="Unassembled WGS sequence"/>
</dbReference>
<dbReference type="InterPro" id="IPR041006">
    <property type="entry name" value="Morc_S5"/>
</dbReference>
<feature type="region of interest" description="Disordered" evidence="7">
    <location>
        <begin position="529"/>
        <end position="722"/>
    </location>
</feature>
<dbReference type="PANTHER" id="PTHR23337:SF3">
    <property type="entry name" value="MORC FAMILY CW-TYPE ZINC FINGER 2"/>
    <property type="match status" value="1"/>
</dbReference>
<dbReference type="InterPro" id="IPR011124">
    <property type="entry name" value="Znf_CW"/>
</dbReference>
<gene>
    <name evidence="9" type="ORF">ASIM_LOCUS13208</name>
</gene>
<evidence type="ECO:0000256" key="5">
    <source>
        <dbReference type="ARBA" id="ARBA00023054"/>
    </source>
</evidence>
<proteinExistence type="predicted"/>
<reference evidence="11" key="1">
    <citation type="submission" date="2017-02" db="UniProtKB">
        <authorList>
            <consortium name="WormBaseParasite"/>
        </authorList>
    </citation>
    <scope>IDENTIFICATION</scope>
</reference>
<dbReference type="EMBL" id="UYRR01031338">
    <property type="protein sequence ID" value="VDK49197.1"/>
    <property type="molecule type" value="Genomic_DNA"/>
</dbReference>
<dbReference type="PROSITE" id="PS51050">
    <property type="entry name" value="ZF_CW"/>
    <property type="match status" value="1"/>
</dbReference>
<name>A0A0M3JZ70_ANISI</name>
<feature type="compositionally biased region" description="Basic and acidic residues" evidence="7">
    <location>
        <begin position="664"/>
        <end position="678"/>
    </location>
</feature>
<keyword evidence="5" id="KW-0175">Coiled coil</keyword>
<feature type="compositionally biased region" description="Basic residues" evidence="7">
    <location>
        <begin position="549"/>
        <end position="566"/>
    </location>
</feature>
<evidence type="ECO:0000256" key="1">
    <source>
        <dbReference type="ARBA" id="ARBA00004123"/>
    </source>
</evidence>
<feature type="compositionally biased region" description="Polar residues" evidence="7">
    <location>
        <begin position="613"/>
        <end position="634"/>
    </location>
</feature>
<dbReference type="Pfam" id="PF17942">
    <property type="entry name" value="Morc6_S5"/>
    <property type="match status" value="2"/>
</dbReference>
<dbReference type="Pfam" id="PF07496">
    <property type="entry name" value="zf-CW"/>
    <property type="match status" value="1"/>
</dbReference>
<dbReference type="GO" id="GO:0008270">
    <property type="term" value="F:zinc ion binding"/>
    <property type="evidence" value="ECO:0007669"/>
    <property type="project" value="UniProtKB-KW"/>
</dbReference>
<evidence type="ECO:0000256" key="7">
    <source>
        <dbReference type="SAM" id="MobiDB-lite"/>
    </source>
</evidence>
<evidence type="ECO:0000256" key="4">
    <source>
        <dbReference type="ARBA" id="ARBA00022833"/>
    </source>
</evidence>
<evidence type="ECO:0000256" key="2">
    <source>
        <dbReference type="ARBA" id="ARBA00022723"/>
    </source>
</evidence>
<keyword evidence="6" id="KW-0539">Nucleus</keyword>
<dbReference type="Gene3D" id="3.30.40.100">
    <property type="match status" value="1"/>
</dbReference>
<evidence type="ECO:0000313" key="11">
    <source>
        <dbReference type="WBParaSite" id="ASIM_0001378001-mRNA-1"/>
    </source>
</evidence>
<feature type="domain" description="CW-type" evidence="8">
    <location>
        <begin position="459"/>
        <end position="514"/>
    </location>
</feature>
<dbReference type="PANTHER" id="PTHR23337">
    <property type="entry name" value="ZINC FINGER CW-TYPE COILED-COIL DOMAIN PROTEIN 1"/>
    <property type="match status" value="1"/>
</dbReference>
<dbReference type="InterPro" id="IPR036890">
    <property type="entry name" value="HATPase_C_sf"/>
</dbReference>
<sequence length="834" mass="95560">MKCHLFSRMPCAKFDVYLTDLKFDDGQLSFLDDGCGMDKKEIESIISFGYSAKRMDPEMVGQYGNGLKSAAMRIGKDVLILTKKEGLLTCMLISRSFLEANNLRKVIVPTPSFLEDGTAYYETMSEMDKHTLEVNIIYKYSPFESHEHLMQQFERIHSETGTLVICYNLRRIEGGQFEMDFNTDKFDVRLSQHIPQRENERNSLRAYLAVLYAKPRMRVFIRGEKVDTKRILSALYKPRMYQYQARNLKACAERELQDCQKKVVELTDTVALNKSEVANFEVAHPNFMTDSTLRIHHRTLIKAVDVATEMLCASELRLKKLARAKSNPSPLVFYFGLNIHHRNQYGCMLYNNGRLIRMYEKVANQKERNDRMLKYLGVVAVVDVPCSVLAPAHSKQSFENPREYANLMKAINDYMEQYWNDTAIEATPGGVANFWRPFGYKSMEWNAEPSNETEYIRKRYSCVGYSLQCDNCLKWRHLQFQQNYLSEGIPKNWNCSMHPNSIFRNCSKLEELPPIPKGRLMWTIKSSLTPTAKKDSSASNRKVLNKTPVARKRLPTPPARSRRGRQRSVSSSDDDEKDTSPSPPPTRTSLLMKKSTAEEEPPKKRKSLARTKASLSSGRITRRSTLNGEQQTTAEDSEVQIIEEKDLPMNNGRSASSADLSLKLNDERRTEEVNEKKSIPLPLTNGSELSSNAPQSSTTIQDESERNASASSQNCKDENANEIMSKDISEKVALKKQRDGLLRKLNDVLEFCRESSFPKINFGSADEALTFDLQDYFRAHREGVEMLINKQVTNRLRNYLESAVKVMKWADPEVADEISSENVMDKMVDFTKLI</sequence>
<feature type="compositionally biased region" description="Polar residues" evidence="7">
    <location>
        <begin position="684"/>
        <end position="714"/>
    </location>
</feature>
<comment type="subcellular location">
    <subcellularLocation>
        <location evidence="1">Nucleus</location>
    </subcellularLocation>
</comment>
<dbReference type="GO" id="GO:0005634">
    <property type="term" value="C:nucleus"/>
    <property type="evidence" value="ECO:0007669"/>
    <property type="project" value="UniProtKB-SubCell"/>
</dbReference>
<keyword evidence="3" id="KW-0863">Zinc-finger</keyword>
<accession>A0A0M3JZ70</accession>
<evidence type="ECO:0000313" key="9">
    <source>
        <dbReference type="EMBL" id="VDK49197.1"/>
    </source>
</evidence>
<protein>
    <submittedName>
        <fullName evidence="11">MORC family CW-type zinc finger protein 2 (inferred by orthology to a human protein)</fullName>
    </submittedName>
</protein>
<dbReference type="SUPFAM" id="SSF55874">
    <property type="entry name" value="ATPase domain of HSP90 chaperone/DNA topoisomerase II/histidine kinase"/>
    <property type="match status" value="1"/>
</dbReference>
<dbReference type="AlphaFoldDB" id="A0A0M3JZ70"/>
<evidence type="ECO:0000313" key="10">
    <source>
        <dbReference type="Proteomes" id="UP000267096"/>
    </source>
</evidence>
<evidence type="ECO:0000256" key="3">
    <source>
        <dbReference type="ARBA" id="ARBA00022771"/>
    </source>
</evidence>
<organism evidence="11">
    <name type="scientific">Anisakis simplex</name>
    <name type="common">Herring worm</name>
    <dbReference type="NCBI Taxonomy" id="6269"/>
    <lineage>
        <taxon>Eukaryota</taxon>
        <taxon>Metazoa</taxon>
        <taxon>Ecdysozoa</taxon>
        <taxon>Nematoda</taxon>
        <taxon>Chromadorea</taxon>
        <taxon>Rhabditida</taxon>
        <taxon>Spirurina</taxon>
        <taxon>Ascaridomorpha</taxon>
        <taxon>Ascaridoidea</taxon>
        <taxon>Anisakidae</taxon>
        <taxon>Anisakis</taxon>
        <taxon>Anisakis simplex complex</taxon>
    </lineage>
</organism>
<keyword evidence="4" id="KW-0862">Zinc</keyword>
<dbReference type="Pfam" id="PF13589">
    <property type="entry name" value="HATPase_c_3"/>
    <property type="match status" value="1"/>
</dbReference>
<reference evidence="9 10" key="2">
    <citation type="submission" date="2018-11" db="EMBL/GenBank/DDBJ databases">
        <authorList>
            <consortium name="Pathogen Informatics"/>
        </authorList>
    </citation>
    <scope>NUCLEOTIDE SEQUENCE [LARGE SCALE GENOMIC DNA]</scope>
</reference>
<keyword evidence="2" id="KW-0479">Metal-binding</keyword>
<evidence type="ECO:0000256" key="6">
    <source>
        <dbReference type="ARBA" id="ARBA00023242"/>
    </source>
</evidence>
<evidence type="ECO:0000259" key="8">
    <source>
        <dbReference type="PROSITE" id="PS51050"/>
    </source>
</evidence>
<dbReference type="WBParaSite" id="ASIM_0001378001-mRNA-1">
    <property type="protein sequence ID" value="ASIM_0001378001-mRNA-1"/>
    <property type="gene ID" value="ASIM_0001378001"/>
</dbReference>